<dbReference type="Pfam" id="PF00135">
    <property type="entry name" value="COesterase"/>
    <property type="match status" value="1"/>
</dbReference>
<organism evidence="4 5">
    <name type="scientific">Bdellovibrio bacteriovorus</name>
    <dbReference type="NCBI Taxonomy" id="959"/>
    <lineage>
        <taxon>Bacteria</taxon>
        <taxon>Pseudomonadati</taxon>
        <taxon>Bdellovibrionota</taxon>
        <taxon>Bdellovibrionia</taxon>
        <taxon>Bdellovibrionales</taxon>
        <taxon>Pseudobdellovibrionaceae</taxon>
        <taxon>Bdellovibrio</taxon>
    </lineage>
</organism>
<dbReference type="GO" id="GO:0004104">
    <property type="term" value="F:cholinesterase activity"/>
    <property type="evidence" value="ECO:0007669"/>
    <property type="project" value="InterPro"/>
</dbReference>
<dbReference type="OrthoDB" id="9775851at2"/>
<dbReference type="InterPro" id="IPR019819">
    <property type="entry name" value="Carboxylesterase_B_CS"/>
</dbReference>
<proteinExistence type="inferred from homology"/>
<dbReference type="PANTHER" id="PTHR11559">
    <property type="entry name" value="CARBOXYLESTERASE"/>
    <property type="match status" value="1"/>
</dbReference>
<evidence type="ECO:0000313" key="4">
    <source>
        <dbReference type="EMBL" id="KYG62533.1"/>
    </source>
</evidence>
<evidence type="ECO:0000256" key="2">
    <source>
        <dbReference type="ARBA" id="ARBA00022801"/>
    </source>
</evidence>
<evidence type="ECO:0000259" key="3">
    <source>
        <dbReference type="Pfam" id="PF00135"/>
    </source>
</evidence>
<dbReference type="InterPro" id="IPR002018">
    <property type="entry name" value="CarbesteraseB"/>
</dbReference>
<dbReference type="InterPro" id="IPR029058">
    <property type="entry name" value="AB_hydrolase_fold"/>
</dbReference>
<accession>A0A162FV94</accession>
<dbReference type="Proteomes" id="UP000075799">
    <property type="component" value="Unassembled WGS sequence"/>
</dbReference>
<dbReference type="Gene3D" id="3.40.50.1820">
    <property type="entry name" value="alpha/beta hydrolase"/>
    <property type="match status" value="1"/>
</dbReference>
<dbReference type="AlphaFoldDB" id="A0A162FV94"/>
<dbReference type="EMBL" id="LUKD01000008">
    <property type="protein sequence ID" value="KYG62533.1"/>
    <property type="molecule type" value="Genomic_DNA"/>
</dbReference>
<keyword evidence="2" id="KW-0378">Hydrolase</keyword>
<evidence type="ECO:0000256" key="1">
    <source>
        <dbReference type="ARBA" id="ARBA00005964"/>
    </source>
</evidence>
<name>A0A162FV94_BDEBC</name>
<dbReference type="InterPro" id="IPR000997">
    <property type="entry name" value="Cholinesterase"/>
</dbReference>
<comment type="caution">
    <text evidence="4">The sequence shown here is derived from an EMBL/GenBank/DDBJ whole genome shotgun (WGS) entry which is preliminary data.</text>
</comment>
<feature type="domain" description="Carboxylesterase type B" evidence="3">
    <location>
        <begin position="20"/>
        <end position="498"/>
    </location>
</feature>
<comment type="similarity">
    <text evidence="1">Belongs to the type-B carboxylesterase/lipase family.</text>
</comment>
<dbReference type="InterPro" id="IPR050309">
    <property type="entry name" value="Type-B_Carboxylest/Lipase"/>
</dbReference>
<dbReference type="PROSITE" id="PS00941">
    <property type="entry name" value="CARBOXYLESTERASE_B_2"/>
    <property type="match status" value="1"/>
</dbReference>
<gene>
    <name evidence="4" type="ORF">AZI87_14605</name>
</gene>
<dbReference type="RefSeq" id="WP_063208663.1">
    <property type="nucleotide sequence ID" value="NZ_LUKD01000008.1"/>
</dbReference>
<dbReference type="ESTHER" id="bdebc-a0a162fv94">
    <property type="family name" value="Carb_B_Bacteria"/>
</dbReference>
<reference evidence="4 5" key="1">
    <citation type="submission" date="2016-03" db="EMBL/GenBank/DDBJ databases">
        <authorList>
            <person name="Ploux O."/>
        </authorList>
    </citation>
    <scope>NUCLEOTIDE SEQUENCE [LARGE SCALE GENOMIC DNA]</scope>
    <source>
        <strain evidence="4 5">EC13</strain>
    </source>
</reference>
<dbReference type="PRINTS" id="PR00878">
    <property type="entry name" value="CHOLNESTRASE"/>
</dbReference>
<protein>
    <recommendedName>
        <fullName evidence="3">Carboxylesterase type B domain-containing protein</fullName>
    </recommendedName>
</protein>
<dbReference type="SUPFAM" id="SSF53474">
    <property type="entry name" value="alpha/beta-Hydrolases"/>
    <property type="match status" value="1"/>
</dbReference>
<sequence length="503" mass="56629">MKLFLFVLSTMMIGLQTIASPRLQISTGQLEGTFGAYDTEAFLGIPYASPPVGHLRWKAPRAVRAWKANLKAKELPSVCPQIGNYFSNVPSSQFGVPVGNEDCLYLNVWKPKASKEKLPVVFWIHGGSNFKGTASDPLYDGSYLAASAHVVFVSVNYRLGLLGAISSHYLDGNKWDRSGNFTTLDLVSALTWVQKNIEHFDGDINNVTIMGQSAGCMNVWGLLQTPLAKNLFHKAVCSAGLPNIYPRKLAESRATDFLETLILNRGLVDSKDEAADFLKTRSREWLRKFMSSLSTDEIIRAQHYSVPLQHFVDDFVFPVGLQETVLGKYHQVPLIIGSTDDEATYLIGSYFLKPSATELWNLIQNSPADLSVHDLIKVDANTYRATTASGSLAMSQTTDALSHLMRTHQDNVYKYTFKWKQTPSPWKEVFGAVHGMDAMFYLGNFETEKENFARFAWTKENKKSREELRATMSHYFRSFFWTGSPNLLLPKKLPPWEKEITFE</sequence>
<evidence type="ECO:0000313" key="5">
    <source>
        <dbReference type="Proteomes" id="UP000075799"/>
    </source>
</evidence>